<dbReference type="CDD" id="cd22152">
    <property type="entry name" value="F-box_AtAFR-like"/>
    <property type="match status" value="1"/>
</dbReference>
<dbReference type="Pfam" id="PF00646">
    <property type="entry name" value="F-box"/>
    <property type="match status" value="1"/>
</dbReference>
<comment type="caution">
    <text evidence="3">The sequence shown here is derived from an EMBL/GenBank/DDBJ whole genome shotgun (WGS) entry which is preliminary data.</text>
</comment>
<evidence type="ECO:0000256" key="1">
    <source>
        <dbReference type="SAM" id="MobiDB-lite"/>
    </source>
</evidence>
<gene>
    <name evidence="3" type="ORF">ERUC_LOCUS3607</name>
</gene>
<dbReference type="EMBL" id="CAKOAT010059600">
    <property type="protein sequence ID" value="CAH8304338.1"/>
    <property type="molecule type" value="Genomic_DNA"/>
</dbReference>
<accession>A0ABC8IW99</accession>
<dbReference type="InterPro" id="IPR050354">
    <property type="entry name" value="F-box/kelch-repeat_ARATH"/>
</dbReference>
<protein>
    <recommendedName>
        <fullName evidence="2">F-box domain-containing protein</fullName>
    </recommendedName>
</protein>
<feature type="domain" description="F-box" evidence="2">
    <location>
        <begin position="20"/>
        <end position="66"/>
    </location>
</feature>
<feature type="region of interest" description="Disordered" evidence="1">
    <location>
        <begin position="1"/>
        <end position="21"/>
    </location>
</feature>
<name>A0ABC8IW99_ERUVS</name>
<dbReference type="SUPFAM" id="SSF81383">
    <property type="entry name" value="F-box domain"/>
    <property type="match status" value="1"/>
</dbReference>
<dbReference type="InterPro" id="IPR001810">
    <property type="entry name" value="F-box_dom"/>
</dbReference>
<sequence>MNNNEEATPHEQNNKMVSPTTTSLSLPDDILISFLSRVSRLYYPTFSLVSKSFRSLIASPELYQTRSFLNRTESCLYVCLRSLNDSKLRWFTLCRVPDRKLTNFSEGRWESMIGTEMDMGRAWVSYCVVKNVLVYYHERDSEFKCRVNLADYGGKMVVLWDTFVPGSGSKNKMIWCAEVGLENHEIYDVCGEIEWFDVVLRVSKSYELVHVIAATV</sequence>
<dbReference type="AlphaFoldDB" id="A0ABC8IW99"/>
<evidence type="ECO:0000313" key="3">
    <source>
        <dbReference type="EMBL" id="CAH8304338.1"/>
    </source>
</evidence>
<keyword evidence="4" id="KW-1185">Reference proteome</keyword>
<proteinExistence type="predicted"/>
<dbReference type="PANTHER" id="PTHR24414:SF174">
    <property type="entry name" value="BNAA06G40530D PROTEIN"/>
    <property type="match status" value="1"/>
</dbReference>
<dbReference type="Proteomes" id="UP001642260">
    <property type="component" value="Unassembled WGS sequence"/>
</dbReference>
<dbReference type="SMART" id="SM00256">
    <property type="entry name" value="FBOX"/>
    <property type="match status" value="1"/>
</dbReference>
<dbReference type="PROSITE" id="PS50181">
    <property type="entry name" value="FBOX"/>
    <property type="match status" value="1"/>
</dbReference>
<evidence type="ECO:0000259" key="2">
    <source>
        <dbReference type="PROSITE" id="PS50181"/>
    </source>
</evidence>
<evidence type="ECO:0000313" key="4">
    <source>
        <dbReference type="Proteomes" id="UP001642260"/>
    </source>
</evidence>
<dbReference type="PANTHER" id="PTHR24414">
    <property type="entry name" value="F-BOX/KELCH-REPEAT PROTEIN SKIP4"/>
    <property type="match status" value="1"/>
</dbReference>
<dbReference type="InterPro" id="IPR036047">
    <property type="entry name" value="F-box-like_dom_sf"/>
</dbReference>
<reference evidence="3 4" key="1">
    <citation type="submission" date="2022-03" db="EMBL/GenBank/DDBJ databases">
        <authorList>
            <person name="Macdonald S."/>
            <person name="Ahmed S."/>
            <person name="Newling K."/>
        </authorList>
    </citation>
    <scope>NUCLEOTIDE SEQUENCE [LARGE SCALE GENOMIC DNA]</scope>
</reference>
<organism evidence="3 4">
    <name type="scientific">Eruca vesicaria subsp. sativa</name>
    <name type="common">Garden rocket</name>
    <name type="synonym">Eruca sativa</name>
    <dbReference type="NCBI Taxonomy" id="29727"/>
    <lineage>
        <taxon>Eukaryota</taxon>
        <taxon>Viridiplantae</taxon>
        <taxon>Streptophyta</taxon>
        <taxon>Embryophyta</taxon>
        <taxon>Tracheophyta</taxon>
        <taxon>Spermatophyta</taxon>
        <taxon>Magnoliopsida</taxon>
        <taxon>eudicotyledons</taxon>
        <taxon>Gunneridae</taxon>
        <taxon>Pentapetalae</taxon>
        <taxon>rosids</taxon>
        <taxon>malvids</taxon>
        <taxon>Brassicales</taxon>
        <taxon>Brassicaceae</taxon>
        <taxon>Brassiceae</taxon>
        <taxon>Eruca</taxon>
    </lineage>
</organism>